<keyword evidence="2" id="KW-1185">Reference proteome</keyword>
<proteinExistence type="predicted"/>
<dbReference type="OrthoDB" id="573733at2"/>
<organism evidence="1 2">
    <name type="scientific">Pandoraea terrae</name>
    <dbReference type="NCBI Taxonomy" id="1537710"/>
    <lineage>
        <taxon>Bacteria</taxon>
        <taxon>Pseudomonadati</taxon>
        <taxon>Pseudomonadota</taxon>
        <taxon>Betaproteobacteria</taxon>
        <taxon>Burkholderiales</taxon>
        <taxon>Burkholderiaceae</taxon>
        <taxon>Pandoraea</taxon>
    </lineage>
</organism>
<dbReference type="Proteomes" id="UP000414233">
    <property type="component" value="Unassembled WGS sequence"/>
</dbReference>
<dbReference type="RefSeq" id="WP_150697058.1">
    <property type="nucleotide sequence ID" value="NZ_CABPRZ010000007.1"/>
</dbReference>
<evidence type="ECO:0000313" key="2">
    <source>
        <dbReference type="Proteomes" id="UP000414233"/>
    </source>
</evidence>
<dbReference type="InterPro" id="IPR018680">
    <property type="entry name" value="DUF2164"/>
</dbReference>
<dbReference type="Pfam" id="PF09932">
    <property type="entry name" value="DUF2164"/>
    <property type="match status" value="1"/>
</dbReference>
<sequence length="87" mass="10030">MTIEISKEARADAIASIQRYFKTNMDEEIGNLPAGALLAFFIEEIGPVIYNKAVTDVQAKLEQRVAELDVEVYENEFQYWRKSSRTR</sequence>
<gene>
    <name evidence="1" type="ORF">PTE30175_02166</name>
</gene>
<protein>
    <recommendedName>
        <fullName evidence="3">DUF2164 domain-containing protein</fullName>
    </recommendedName>
</protein>
<accession>A0A5E4UU29</accession>
<dbReference type="AlphaFoldDB" id="A0A5E4UU29"/>
<dbReference type="EMBL" id="CABPRZ010000007">
    <property type="protein sequence ID" value="VVE03053.1"/>
    <property type="molecule type" value="Genomic_DNA"/>
</dbReference>
<evidence type="ECO:0008006" key="3">
    <source>
        <dbReference type="Google" id="ProtNLM"/>
    </source>
</evidence>
<reference evidence="1 2" key="1">
    <citation type="submission" date="2019-08" db="EMBL/GenBank/DDBJ databases">
        <authorList>
            <person name="Peeters C."/>
        </authorList>
    </citation>
    <scope>NUCLEOTIDE SEQUENCE [LARGE SCALE GENOMIC DNA]</scope>
    <source>
        <strain evidence="1 2">LMG 30175</strain>
    </source>
</reference>
<evidence type="ECO:0000313" key="1">
    <source>
        <dbReference type="EMBL" id="VVE03053.1"/>
    </source>
</evidence>
<name>A0A5E4UU29_9BURK</name>